<proteinExistence type="predicted"/>
<organism evidence="2 3">
    <name type="scientific">Gulo gulo</name>
    <name type="common">Wolverine</name>
    <name type="synonym">Gluton</name>
    <dbReference type="NCBI Taxonomy" id="48420"/>
    <lineage>
        <taxon>Eukaryota</taxon>
        <taxon>Metazoa</taxon>
        <taxon>Chordata</taxon>
        <taxon>Craniata</taxon>
        <taxon>Vertebrata</taxon>
        <taxon>Euteleostomi</taxon>
        <taxon>Mammalia</taxon>
        <taxon>Eutheria</taxon>
        <taxon>Laurasiatheria</taxon>
        <taxon>Carnivora</taxon>
        <taxon>Caniformia</taxon>
        <taxon>Musteloidea</taxon>
        <taxon>Mustelidae</taxon>
        <taxon>Guloninae</taxon>
        <taxon>Gulo</taxon>
    </lineage>
</organism>
<dbReference type="AlphaFoldDB" id="A0A9X9M6V2"/>
<dbReference type="Proteomes" id="UP000269945">
    <property type="component" value="Unassembled WGS sequence"/>
</dbReference>
<feature type="region of interest" description="Disordered" evidence="1">
    <location>
        <begin position="43"/>
        <end position="76"/>
    </location>
</feature>
<reference evidence="2 3" key="1">
    <citation type="submission" date="2018-10" db="EMBL/GenBank/DDBJ databases">
        <authorList>
            <person name="Ekblom R."/>
            <person name="Jareborg N."/>
        </authorList>
    </citation>
    <scope>NUCLEOTIDE SEQUENCE [LARGE SCALE GENOMIC DNA]</scope>
    <source>
        <tissue evidence="2">Muscle</tissue>
    </source>
</reference>
<gene>
    <name evidence="2" type="ORF">BN2614_LOCUS3</name>
</gene>
<name>A0A9X9M6V2_GULGU</name>
<evidence type="ECO:0000313" key="3">
    <source>
        <dbReference type="Proteomes" id="UP000269945"/>
    </source>
</evidence>
<sequence length="88" mass="9457">MLLLENVKTVCFLTSERAGAQIFAASPSLPRGKGGQRKRRIWESLGRDSAQREPPSLAPDRPPRAPPLGTANGRPETLRVVLGIGVGE</sequence>
<feature type="non-terminal residue" evidence="2">
    <location>
        <position position="88"/>
    </location>
</feature>
<comment type="caution">
    <text evidence="2">The sequence shown here is derived from an EMBL/GenBank/DDBJ whole genome shotgun (WGS) entry which is preliminary data.</text>
</comment>
<protein>
    <submittedName>
        <fullName evidence="2">Uncharacterized protein</fullName>
    </submittedName>
</protein>
<evidence type="ECO:0000256" key="1">
    <source>
        <dbReference type="SAM" id="MobiDB-lite"/>
    </source>
</evidence>
<dbReference type="EMBL" id="CYRY02043593">
    <property type="protein sequence ID" value="VCX38098.1"/>
    <property type="molecule type" value="Genomic_DNA"/>
</dbReference>
<keyword evidence="3" id="KW-1185">Reference proteome</keyword>
<accession>A0A9X9M6V2</accession>
<evidence type="ECO:0000313" key="2">
    <source>
        <dbReference type="EMBL" id="VCX38098.1"/>
    </source>
</evidence>